<dbReference type="Gene3D" id="2.60.40.10">
    <property type="entry name" value="Immunoglobulins"/>
    <property type="match status" value="1"/>
</dbReference>
<dbReference type="InParanoid" id="F0ZR42"/>
<dbReference type="VEuPathDB" id="AmoebaDB:DICPUDRAFT_154346"/>
<dbReference type="OMA" id="REYSLMM"/>
<reference evidence="3" key="1">
    <citation type="journal article" date="2011" name="Genome Biol.">
        <title>Comparative genomics of the social amoebae Dictyostelium discoideum and Dictyostelium purpureum.</title>
        <authorList>
            <consortium name="US DOE Joint Genome Institute (JGI-PGF)"/>
            <person name="Sucgang R."/>
            <person name="Kuo A."/>
            <person name="Tian X."/>
            <person name="Salerno W."/>
            <person name="Parikh A."/>
            <person name="Feasley C.L."/>
            <person name="Dalin E."/>
            <person name="Tu H."/>
            <person name="Huang E."/>
            <person name="Barry K."/>
            <person name="Lindquist E."/>
            <person name="Shapiro H."/>
            <person name="Bruce D."/>
            <person name="Schmutz J."/>
            <person name="Salamov A."/>
            <person name="Fey P."/>
            <person name="Gaudet P."/>
            <person name="Anjard C."/>
            <person name="Babu M.M."/>
            <person name="Basu S."/>
            <person name="Bushmanova Y."/>
            <person name="van der Wel H."/>
            <person name="Katoh-Kurasawa M."/>
            <person name="Dinh C."/>
            <person name="Coutinho P.M."/>
            <person name="Saito T."/>
            <person name="Elias M."/>
            <person name="Schaap P."/>
            <person name="Kay R.R."/>
            <person name="Henrissat B."/>
            <person name="Eichinger L."/>
            <person name="Rivero F."/>
            <person name="Putnam N.H."/>
            <person name="West C.M."/>
            <person name="Loomis W.F."/>
            <person name="Chisholm R.L."/>
            <person name="Shaulsky G."/>
            <person name="Strassmann J.E."/>
            <person name="Queller D.C."/>
            <person name="Kuspa A."/>
            <person name="Grigoriev I.V."/>
        </authorList>
    </citation>
    <scope>NUCLEOTIDE SEQUENCE [LARGE SCALE GENOMIC DNA]</scope>
    <source>
        <strain evidence="3">QSDP1</strain>
    </source>
</reference>
<dbReference type="EMBL" id="GL871135">
    <property type="protein sequence ID" value="EGC33582.1"/>
    <property type="molecule type" value="Genomic_DNA"/>
</dbReference>
<proteinExistence type="predicted"/>
<accession>F0ZR42</accession>
<dbReference type="FunCoup" id="F0ZR42">
    <property type="interactions" value="398"/>
</dbReference>
<dbReference type="AlphaFoldDB" id="F0ZR42"/>
<dbReference type="InterPro" id="IPR013783">
    <property type="entry name" value="Ig-like_fold"/>
</dbReference>
<feature type="region of interest" description="Disordered" evidence="1">
    <location>
        <begin position="181"/>
        <end position="209"/>
    </location>
</feature>
<feature type="compositionally biased region" description="Polar residues" evidence="1">
    <location>
        <begin position="401"/>
        <end position="410"/>
    </location>
</feature>
<organism evidence="2 3">
    <name type="scientific">Dictyostelium purpureum</name>
    <name type="common">Slime mold</name>
    <dbReference type="NCBI Taxonomy" id="5786"/>
    <lineage>
        <taxon>Eukaryota</taxon>
        <taxon>Amoebozoa</taxon>
        <taxon>Evosea</taxon>
        <taxon>Eumycetozoa</taxon>
        <taxon>Dictyostelia</taxon>
        <taxon>Dictyosteliales</taxon>
        <taxon>Dictyosteliaceae</taxon>
        <taxon>Dictyostelium</taxon>
    </lineage>
</organism>
<dbReference type="GeneID" id="10504242"/>
<keyword evidence="3" id="KW-1185">Reference proteome</keyword>
<feature type="region of interest" description="Disordered" evidence="1">
    <location>
        <begin position="59"/>
        <end position="78"/>
    </location>
</feature>
<feature type="compositionally biased region" description="Low complexity" evidence="1">
    <location>
        <begin position="416"/>
        <end position="427"/>
    </location>
</feature>
<dbReference type="eggNOG" id="KOG4443">
    <property type="taxonomic scope" value="Eukaryota"/>
</dbReference>
<evidence type="ECO:0000256" key="1">
    <source>
        <dbReference type="SAM" id="MobiDB-lite"/>
    </source>
</evidence>
<evidence type="ECO:0000313" key="3">
    <source>
        <dbReference type="Proteomes" id="UP000001064"/>
    </source>
</evidence>
<feature type="compositionally biased region" description="Low complexity" evidence="1">
    <location>
        <begin position="112"/>
        <end position="122"/>
    </location>
</feature>
<feature type="compositionally biased region" description="Low complexity" evidence="1">
    <location>
        <begin position="704"/>
        <end position="722"/>
    </location>
</feature>
<feature type="compositionally biased region" description="Low complexity" evidence="1">
    <location>
        <begin position="181"/>
        <end position="200"/>
    </location>
</feature>
<dbReference type="InterPro" id="IPR036116">
    <property type="entry name" value="FN3_sf"/>
</dbReference>
<dbReference type="KEGG" id="dpp:DICPUDRAFT_154346"/>
<feature type="compositionally biased region" description="Low complexity" evidence="1">
    <location>
        <begin position="442"/>
        <end position="485"/>
    </location>
</feature>
<evidence type="ECO:0000313" key="2">
    <source>
        <dbReference type="EMBL" id="EGC33582.1"/>
    </source>
</evidence>
<dbReference type="RefSeq" id="XP_003289897.1">
    <property type="nucleotide sequence ID" value="XM_003289849.1"/>
</dbReference>
<feature type="compositionally biased region" description="Basic and acidic residues" evidence="1">
    <location>
        <begin position="428"/>
        <end position="441"/>
    </location>
</feature>
<feature type="compositionally biased region" description="Low complexity" evidence="1">
    <location>
        <begin position="965"/>
        <end position="984"/>
    </location>
</feature>
<dbReference type="Proteomes" id="UP000001064">
    <property type="component" value="Unassembled WGS sequence"/>
</dbReference>
<evidence type="ECO:0008006" key="4">
    <source>
        <dbReference type="Google" id="ProtNLM"/>
    </source>
</evidence>
<gene>
    <name evidence="2" type="ORF">DICPUDRAFT_154346</name>
</gene>
<feature type="region of interest" description="Disordered" evidence="1">
    <location>
        <begin position="112"/>
        <end position="147"/>
    </location>
</feature>
<protein>
    <recommendedName>
        <fullName evidence="4">Fibronectin type-III domain-containing protein</fullName>
    </recommendedName>
</protein>
<dbReference type="SUPFAM" id="SSF49265">
    <property type="entry name" value="Fibronectin type III"/>
    <property type="match status" value="1"/>
</dbReference>
<feature type="compositionally biased region" description="Low complexity" evidence="1">
    <location>
        <begin position="138"/>
        <end position="147"/>
    </location>
</feature>
<sequence length="1085" mass="123745">MNNSQNKYKYSIDSWKTLNDFKLLKLNEDPIFNHLMQSLYSIQQFNKDIINNQNILEQQPQQPNQSIQQQQQQQQQQNDISIYLPKNSEELLLNDKINSYIEEVMKRFINSGVKKNSSSSSKHTNKVFIDSSDESSDDNSSSNTNNQINDIEKIKESFLILVDPLKRNYYWINGIHFDNNNNNNNNSTSPLSSPSKLTNSLQENEQSSGNLNEANNIVSIIVSNQDIQSIKYIANQTETNPLTFYSLLSSSYNSKSIVIPYLNNSGNVPNKCSLPNVEQVFRNDENQTVKFLLNWECDSVVREYSLMMKRIKLSNDDQDKENLSTNNIDNGSGFEVLYRGHNNFYTTPPLQSGVYSFKVKAVNRFGAGEPSEEFIINETYFQKTTSIISSSSELSIEDFNPTESISNNSEIKLDNNDGNNNNDSNNDNNDHNNDNNNDHNSDNNNDNDSNNDNNNYENDKINIGTDNDSNDDNSINITNNINNKTNSKDKKRKKTQAIKFKKLISEIDNYITQNGRISTRLSIIQCEEIINKLSTFKEKYTTSCNNFSEEEQTLFLSSVIPSNPIPLLERLETIIESANQLLLSYKMTKEWREILKNEIAEYLASPPMDPDAKLKINKFVDSLSDQLPETVKNMIYQIVTQTAKKKLNDTSTCATQSIVRSKASYLLTIFSNRKDLFNTTWCSEMEVISKQLLENSMKKKKSNSPQSPQQPSTILLPQTTQPSSPRKSKQLTKNTIAIPQSPQTTKLQINTTPTKSFENNEQPLQENYNQGASNENMNINFNNISINNINNMANYNIKNNCNDNYNSNHSKNDNNNNNNNNYYNNNSFYTNNIFINNNNNNNNNSNNNNNNNNYNNNNNNNNNNNLINSQLQPNQMQPQHQFYQESVFKQQMDLLSLKHQNFVNSSHYCSSFTSFTPSPSNSIPIPPTPSNPLFYQSNQMMVESAPPSQSFFIPQPPSQTMNQFSPSSWSSNSTTSSPSNSPSIMLNSLSDQIYTDFSRVVGSQGSFDSNNFIVSPPSPKNHNSININDNSNEIYKNLNSDNHFGDPNNQFQWLTPVLSNLETKFRNNTNSNNSNHSSLFFGTKF</sequence>
<feature type="region of interest" description="Disordered" evidence="1">
    <location>
        <begin position="399"/>
        <end position="493"/>
    </location>
</feature>
<name>F0ZR42_DICPU</name>
<dbReference type="STRING" id="5786.F0ZR42"/>
<feature type="region of interest" description="Disordered" evidence="1">
    <location>
        <begin position="696"/>
        <end position="773"/>
    </location>
</feature>
<feature type="compositionally biased region" description="Polar residues" evidence="1">
    <location>
        <begin position="731"/>
        <end position="773"/>
    </location>
</feature>
<feature type="region of interest" description="Disordered" evidence="1">
    <location>
        <begin position="945"/>
        <end position="984"/>
    </location>
</feature>
<dbReference type="OrthoDB" id="443915at2759"/>
<feature type="region of interest" description="Disordered" evidence="1">
    <location>
        <begin position="804"/>
        <end position="870"/>
    </location>
</feature>